<dbReference type="EMBL" id="JAEPRB010000087">
    <property type="protein sequence ID" value="KAG2222297.1"/>
    <property type="molecule type" value="Genomic_DNA"/>
</dbReference>
<dbReference type="Pfam" id="PF10342">
    <property type="entry name" value="Kre9_KNH"/>
    <property type="match status" value="1"/>
</dbReference>
<protein>
    <recommendedName>
        <fullName evidence="5">Yeast cell wall synthesis Kre9/Knh1-like N-terminal domain-containing protein</fullName>
    </recommendedName>
</protein>
<evidence type="ECO:0000313" key="7">
    <source>
        <dbReference type="Proteomes" id="UP000646827"/>
    </source>
</evidence>
<keyword evidence="3" id="KW-0472">Membrane</keyword>
<feature type="transmembrane region" description="Helical" evidence="3">
    <location>
        <begin position="222"/>
        <end position="244"/>
    </location>
</feature>
<feature type="region of interest" description="Disordered" evidence="2">
    <location>
        <begin position="135"/>
        <end position="221"/>
    </location>
</feature>
<feature type="compositionally biased region" description="Basic and acidic residues" evidence="2">
    <location>
        <begin position="202"/>
        <end position="214"/>
    </location>
</feature>
<reference evidence="6 7" key="1">
    <citation type="submission" date="2020-12" db="EMBL/GenBank/DDBJ databases">
        <title>Metabolic potential, ecology and presence of endohyphal bacteria is reflected in genomic diversity of Mucoromycotina.</title>
        <authorList>
            <person name="Muszewska A."/>
            <person name="Okrasinska A."/>
            <person name="Steczkiewicz K."/>
            <person name="Drgas O."/>
            <person name="Orlowska M."/>
            <person name="Perlinska-Lenart U."/>
            <person name="Aleksandrzak-Piekarczyk T."/>
            <person name="Szatraj K."/>
            <person name="Zielenkiewicz U."/>
            <person name="Pilsyk S."/>
            <person name="Malc E."/>
            <person name="Mieczkowski P."/>
            <person name="Kruszewska J.S."/>
            <person name="Biernat P."/>
            <person name="Pawlowska J."/>
        </authorList>
    </citation>
    <scope>NUCLEOTIDE SEQUENCE [LARGE SCALE GENOMIC DNA]</scope>
    <source>
        <strain evidence="6 7">CBS 142.35</strain>
    </source>
</reference>
<keyword evidence="7" id="KW-1185">Reference proteome</keyword>
<dbReference type="AlphaFoldDB" id="A0A8H7S5V6"/>
<feature type="compositionally biased region" description="Low complexity" evidence="2">
    <location>
        <begin position="159"/>
        <end position="177"/>
    </location>
</feature>
<keyword evidence="3" id="KW-0812">Transmembrane</keyword>
<dbReference type="Proteomes" id="UP000646827">
    <property type="component" value="Unassembled WGS sequence"/>
</dbReference>
<feature type="chain" id="PRO_5034127992" description="Yeast cell wall synthesis Kre9/Knh1-like N-terminal domain-containing protein" evidence="4">
    <location>
        <begin position="35"/>
        <end position="411"/>
    </location>
</feature>
<dbReference type="InterPro" id="IPR018466">
    <property type="entry name" value="Kre9/Knh1-like_N"/>
</dbReference>
<evidence type="ECO:0000259" key="5">
    <source>
        <dbReference type="Pfam" id="PF10342"/>
    </source>
</evidence>
<feature type="signal peptide" evidence="4">
    <location>
        <begin position="1"/>
        <end position="34"/>
    </location>
</feature>
<feature type="compositionally biased region" description="Polar residues" evidence="2">
    <location>
        <begin position="291"/>
        <end position="307"/>
    </location>
</feature>
<dbReference type="PANTHER" id="PTHR40633">
    <property type="entry name" value="MATRIX PROTEIN, PUTATIVE (AFU_ORTHOLOGUE AFUA_8G05410)-RELATED"/>
    <property type="match status" value="1"/>
</dbReference>
<feature type="region of interest" description="Disordered" evidence="2">
    <location>
        <begin position="360"/>
        <end position="411"/>
    </location>
</feature>
<evidence type="ECO:0000256" key="4">
    <source>
        <dbReference type="SAM" id="SignalP"/>
    </source>
</evidence>
<evidence type="ECO:0000256" key="1">
    <source>
        <dbReference type="ARBA" id="ARBA00022729"/>
    </source>
</evidence>
<feature type="compositionally biased region" description="Low complexity" evidence="2">
    <location>
        <begin position="308"/>
        <end position="339"/>
    </location>
</feature>
<feature type="region of interest" description="Disordered" evidence="2">
    <location>
        <begin position="286"/>
        <end position="339"/>
    </location>
</feature>
<evidence type="ECO:0000256" key="2">
    <source>
        <dbReference type="SAM" id="MobiDB-lite"/>
    </source>
</evidence>
<sequence length="411" mass="43605">MKLLSLQADNISNSCKISILLFLLLTTAINNVTGFSIGSPTPNTRIQAGAQFLVTWSDLTGNATTVTIELAQGSQADAIMIKATLASNAPSGGGSTTVSTPTTILPASNYYIRVKANGNPASAAVQGPYTFFTSTTSGDSSGVQPKPTSSFSLILPRPSSASLSHSSSAMASGSVTSKTPSGTSSSIAKETSNSSDIDDSKDEVKDSNDNKKGENSGLSGGAIAGIAVGGVAGALAIFGVMMCVRRSGRDGDERVDASSEIYSSPPGFHAETKDTTMAAIPAAVHQHRQEYSSTSPRQEHTTQQGNFYPTGYETGYYNNNNTTGTDPYYQQQQQGGYDQYNNYGYHPSAVYMPNIAHGHEQQQYQGYDNSQYYAHPQQPYPPQPVYYNSSPPIPQHAQQEPPHSPTNPQNH</sequence>
<gene>
    <name evidence="6" type="ORF">INT45_006976</name>
</gene>
<proteinExistence type="predicted"/>
<feature type="domain" description="Yeast cell wall synthesis Kre9/Knh1-like N-terminal" evidence="5">
    <location>
        <begin position="39"/>
        <end position="122"/>
    </location>
</feature>
<evidence type="ECO:0000313" key="6">
    <source>
        <dbReference type="EMBL" id="KAG2222297.1"/>
    </source>
</evidence>
<evidence type="ECO:0000256" key="3">
    <source>
        <dbReference type="SAM" id="Phobius"/>
    </source>
</evidence>
<comment type="caution">
    <text evidence="6">The sequence shown here is derived from an EMBL/GenBank/DDBJ whole genome shotgun (WGS) entry which is preliminary data.</text>
</comment>
<keyword evidence="3" id="KW-1133">Transmembrane helix</keyword>
<organism evidence="6 7">
    <name type="scientific">Circinella minor</name>
    <dbReference type="NCBI Taxonomy" id="1195481"/>
    <lineage>
        <taxon>Eukaryota</taxon>
        <taxon>Fungi</taxon>
        <taxon>Fungi incertae sedis</taxon>
        <taxon>Mucoromycota</taxon>
        <taxon>Mucoromycotina</taxon>
        <taxon>Mucoromycetes</taxon>
        <taxon>Mucorales</taxon>
        <taxon>Lichtheimiaceae</taxon>
        <taxon>Circinella</taxon>
    </lineage>
</organism>
<dbReference type="InterPro" id="IPR052982">
    <property type="entry name" value="SRP1/TIP1-like"/>
</dbReference>
<dbReference type="PANTHER" id="PTHR40633:SF6">
    <property type="entry name" value="MATRIX PROTEIN, PUTATIVE (AFU_ORTHOLOGUE AFUA_8G05410)-RELATED"/>
    <property type="match status" value="1"/>
</dbReference>
<keyword evidence="1 4" id="KW-0732">Signal</keyword>
<dbReference type="OrthoDB" id="2287438at2759"/>
<accession>A0A8H7S5V6</accession>
<name>A0A8H7S5V6_9FUNG</name>
<feature type="compositionally biased region" description="Polar residues" evidence="2">
    <location>
        <begin position="178"/>
        <end position="195"/>
    </location>
</feature>